<protein>
    <submittedName>
        <fullName evidence="5">Uncharacterized protein</fullName>
    </submittedName>
</protein>
<feature type="region of interest" description="Disordered" evidence="2">
    <location>
        <begin position="1413"/>
        <end position="1484"/>
    </location>
</feature>
<feature type="compositionally biased region" description="Low complexity" evidence="2">
    <location>
        <begin position="1463"/>
        <end position="1474"/>
    </location>
</feature>
<feature type="region of interest" description="Disordered" evidence="2">
    <location>
        <begin position="147"/>
        <end position="169"/>
    </location>
</feature>
<accession>A0A6J7VNN8</accession>
<dbReference type="Pfam" id="PF18834">
    <property type="entry name" value="LPD22"/>
    <property type="match status" value="1"/>
</dbReference>
<evidence type="ECO:0000256" key="2">
    <source>
        <dbReference type="SAM" id="MobiDB-lite"/>
    </source>
</evidence>
<feature type="coiled-coil region" evidence="1">
    <location>
        <begin position="1228"/>
        <end position="1255"/>
    </location>
</feature>
<dbReference type="InterPro" id="IPR049522">
    <property type="entry name" value="ART-PolyVal_dom"/>
</dbReference>
<gene>
    <name evidence="5" type="ORF">UFOVP143_4</name>
</gene>
<organism evidence="5">
    <name type="scientific">uncultured Caudovirales phage</name>
    <dbReference type="NCBI Taxonomy" id="2100421"/>
    <lineage>
        <taxon>Viruses</taxon>
        <taxon>Duplodnaviria</taxon>
        <taxon>Heunggongvirae</taxon>
        <taxon>Uroviricota</taxon>
        <taxon>Caudoviricetes</taxon>
        <taxon>Peduoviridae</taxon>
        <taxon>Maltschvirus</taxon>
        <taxon>Maltschvirus maltsch</taxon>
    </lineage>
</organism>
<proteinExistence type="predicted"/>
<evidence type="ECO:0000259" key="3">
    <source>
        <dbReference type="Pfam" id="PF18760"/>
    </source>
</evidence>
<evidence type="ECO:0000256" key="1">
    <source>
        <dbReference type="SAM" id="Coils"/>
    </source>
</evidence>
<dbReference type="EMBL" id="LR798191">
    <property type="protein sequence ID" value="CAB5079527.1"/>
    <property type="molecule type" value="Genomic_DNA"/>
</dbReference>
<feature type="domain" description="Large polyvalent protein associated" evidence="4">
    <location>
        <begin position="60"/>
        <end position="144"/>
    </location>
</feature>
<evidence type="ECO:0000313" key="5">
    <source>
        <dbReference type="EMBL" id="CAB5079527.1"/>
    </source>
</evidence>
<keyword evidence="1" id="KW-0175">Coiled coil</keyword>
<name>A0A6J7VNN8_9CAUD</name>
<reference evidence="5" key="1">
    <citation type="submission" date="2020-05" db="EMBL/GenBank/DDBJ databases">
        <authorList>
            <person name="Chiriac C."/>
            <person name="Salcher M."/>
            <person name="Ghai R."/>
            <person name="Kavagutti S V."/>
        </authorList>
    </citation>
    <scope>NUCLEOTIDE SEQUENCE</scope>
</reference>
<feature type="domain" description="ART-PolyVal-like" evidence="3">
    <location>
        <begin position="743"/>
        <end position="875"/>
    </location>
</feature>
<evidence type="ECO:0000259" key="4">
    <source>
        <dbReference type="Pfam" id="PF18834"/>
    </source>
</evidence>
<dbReference type="InterPro" id="IPR040738">
    <property type="entry name" value="LPD22"/>
</dbReference>
<sequence>MTDVNPFDAVVSQQPEASDNPFDSVVGNTPAPAAPAANPFDKVVVDGAKARERQQFLETLKNSKGIVPERQAQAIETAQLRGVPVGVAYKYLEDLQPKPQTADYESMTHQAPVTARLLADPVKGPVAFPDAQPLADIEQHLAAFTSARPGSGQMQGPPQPGTGGLLPNLTPEQSLVEQQKRVSDAAGAVKAANDKYAANLDANWQAQEQARLDLQTRNQLDPNGAYSGKFANPMADLTTYTAGGDQRAVDAANGDLAIAQQVAPTQSWTVDKINTFARELLSSASQVVAGLGANADAIAPLNPLAGVTNYLAGKLGIVPTDKNGRNPLTAYLATVPDAVAQLFPEDPAQAGDISHRLTGGVSGSLPMILAAIATKGESLSPEVMAGLVGALQQAGQAEQDAVAHGATPVVKGLTTLLGDVLGASEMVPFSVWANASGKGLTGFINSLIEGSLTEGAQNVVQQVPGDLWAQHFFDPKRDVVGNAVEAGKMGLAVGGLFSSFFHVVNSAAEASHQRLLAIGEAAKKTRLSDLSRTLHDEAIAAMPGLERVTAPIHAVETLFQEFGPEAAKQFPETAKSLEEAKAHQGNDPKAEAVEVTIPAPELVRLGKLKGYNDFTTDVRVGDDLTFNEKMDQTKQLLSELGTMDTAQAATPQEDSPVFQGIRAQLVKAGNSPDVATTQARLFDAMLTNMAERSSIPVADLARRYGVEISNTAIDGAAAGQTTLNQDTSSPAFKTWFGGSKVVDEKGAPIVVYHGTDKSFSSFKPGSFFSSSQDLASGYGEGKSGRIVPAYLSIKNPASGADVIRVAESLPGWHSDLVDEYPGIIFNQVPGVMEALKKEGFDGAAFDDGPGGMSDAPDAPTYVAFEPTQIKSVDNQGTFDPNNPNILFQTTGPADEFLSSLNDRERALVNPIYTGDVPAKKLKGNEEAARWLEKHFTGTAVSDFTKALNDAVLQEIGNVMAAEAIHALQKTGNAFDWYTTAMTRALKIAQIKWPALGDDAAAAEAGFGTAANTRFVFTYIMAVTSQNLDVAANATATNKAFDEMLARVKAGDFTMSKDWGTGDKQAAMGENFAKFGPLIEAMDGVDFPEKLALLDNLFRRKMSVADWVREMKADGVPYSKPGQTAMDAIVYGSSLLGPKIGNGFWQNLNGNFTPLTIDLWMRRTWGRLTGKSIGNEKSLPAQRKRLKASVLRSINSPELDMDPLLSVITERRANLAKIRTLEARTDLTKKEQTAAIKKLNARNVELEDMAADYRGIPAPEGWKPEYDTDNAALAAYAKRLLGAWNKEYKKLREKYGKKVPAKMQPTWARGAKRLKADLTTPLDQVGNGTQRKQIEKAVAHAQAKLASLGYNVTTADLQAILWYPEKELWGALTTALAVDEDGDPVIPPSPLNESYDTVFARILNAEGYDTGAQQGAAGNAAGGGDVSAVAGQPDAAARPGGPQDQVVPGSDGQGAGGTPQAVNGGPQAGPSSSQGTTLNQGGKDVRGSISFGPLRDKFLITLTEKANLSTFLHEGGHFFLEVLQDLVQRGEASAQQVADLKTLKRWMGIDDAAQVDRNGHEKFARTFEAFLMEGKAPSLALHGIFQKFKAWMIFVYKRMANVRGELNDEVRSVMDRLVASDAAIAEARTMVGWRGEAMSQEETGLTDAEYKAYVGQWMKANDAQSADADARIMLEAARELKKTWTDEKTKVTKEAEAALAETRGYKAWKLLQNGEGLDEIGRTTLKIDPASIPKEWRAGTAGMTASPDQGGVDLDMAAELLGFDTGEQMLQSIGGAKLSQKAIPAKVRQIMVERHGEMDAATLSQEAMKAVHNTPTMDVLLTEFRALAAKANLKIGKDTRRLVTAAAEERVAQTQVRKLEPSKWRRAEVKAAEEAGKLAAKGKDMEAALAKRRQLMAAAMAKASLEAQDRASSIKDYLDTFTTNRRRAALGKAGDSYLDQVDQILEAVQLKEVSLKAIKARQGLDEFVKEQEAAGEPVFISSETRDLLGRKNYTEMSLQELEGVHDAVKNLWTVAKEINVVRRGAEKIALENALSAIEKETEELLPVKKQRDHLNPSKIDKMMGGLGRYHAGNLKMEFVLDWLGKTAHSLIYQPITDASHASWKLHRDLTAPFMDKLRKLPKEQKQRWNTKRQFLNYPMPLKGANIWTIALNMGNEGNKAKMLAGYGWTESQVMAELSTFMTKEDWDLAQETWDTIDKMWPKMAEVVKRATGLTPPKVEAVPIDTPHGTYRGGYFPVVYDTAIDSRMDDKLDSSISPEEMFSKRFTAFVINNGFTKGRTANVGKLLFSPDIIAQHLGEVIHYATHYDAVKQADKIIRSPVFKSLVKTHLGDAVYRELKQWLKDVATNTTRSDRTQQAGDKAMRYARNSAQLTSLGINIKSALKQPLGIITTLDALKAKHWAIGIQEAWLSPNAVTYWKEAFAKSKELGPLIKNYDRDAATAAKAYADSLGDRAKVRVYEIAFAPISVMQSVANVAAWRGAYSQANEQGMSEEDAINFADKVVRTTQGSGALKDLSGMQRGGEVNKFFTMFYSYFGVLYNRLADVQAREAGLKNLHRKVGRLTVLLLMGELLNTLGDDAWDAMFPPDKKKPDDTPFLVRLALNTVDSTLNTLPIARDVYSAATAIVGGGQVRTPPALAGVGKAIAGGKAISDLLQGKDMTRGKGRNIAALVGLLTNQPVYGVYKMLDDILARSGNPIFEK</sequence>
<dbReference type="Pfam" id="PF18760">
    <property type="entry name" value="ART-PolyVal"/>
    <property type="match status" value="1"/>
</dbReference>
<feature type="region of interest" description="Disordered" evidence="2">
    <location>
        <begin position="1"/>
        <end position="38"/>
    </location>
</feature>